<dbReference type="NCBIfam" id="TIGR02765">
    <property type="entry name" value="crypto_DASH"/>
    <property type="match status" value="1"/>
</dbReference>
<feature type="compositionally biased region" description="Basic and acidic residues" evidence="8">
    <location>
        <begin position="605"/>
        <end position="614"/>
    </location>
</feature>
<feature type="region of interest" description="Disordered" evidence="8">
    <location>
        <begin position="568"/>
        <end position="707"/>
    </location>
</feature>
<keyword evidence="2 5" id="KW-0285">Flavoprotein</keyword>
<evidence type="ECO:0000256" key="8">
    <source>
        <dbReference type="SAM" id="MobiDB-lite"/>
    </source>
</evidence>
<proteinExistence type="inferred from homology"/>
<feature type="site" description="Electron transfer via tryptophanyl radical" evidence="6">
    <location>
        <position position="461"/>
    </location>
</feature>
<evidence type="ECO:0000259" key="9">
    <source>
        <dbReference type="PROSITE" id="PS51645"/>
    </source>
</evidence>
<evidence type="ECO:0000256" key="6">
    <source>
        <dbReference type="PIRSR" id="PIRSR602081-2"/>
    </source>
</evidence>
<comment type="caution">
    <text evidence="10">The sequence shown here is derived from an EMBL/GenBank/DDBJ whole genome shotgun (WGS) entry which is preliminary data.</text>
</comment>
<dbReference type="SUPFAM" id="SSF52425">
    <property type="entry name" value="Cryptochrome/photolyase, N-terminal domain"/>
    <property type="match status" value="1"/>
</dbReference>
<evidence type="ECO:0000313" key="11">
    <source>
        <dbReference type="Proteomes" id="UP001283341"/>
    </source>
</evidence>
<feature type="binding site" evidence="5">
    <location>
        <begin position="474"/>
        <end position="476"/>
    </location>
    <ligand>
        <name>FAD</name>
        <dbReference type="ChEBI" id="CHEBI:57692"/>
    </ligand>
</feature>
<dbReference type="InterPro" id="IPR036134">
    <property type="entry name" value="Crypto/Photolyase_FAD-like_sf"/>
</dbReference>
<dbReference type="PANTHER" id="PTHR11455">
    <property type="entry name" value="CRYPTOCHROME"/>
    <property type="match status" value="1"/>
</dbReference>
<comment type="cofactor">
    <cofactor evidence="7">
        <name>(6R)-5,10-methylene-5,6,7,8-tetrahydrofolate</name>
        <dbReference type="ChEBI" id="CHEBI:15636"/>
    </cofactor>
    <text evidence="7">Binds 1 5,10-methenyltetrahydrofolate (MTHF) per subunit.</text>
</comment>
<dbReference type="GO" id="GO:0003904">
    <property type="term" value="F:deoxyribodipyrimidine photo-lyase activity"/>
    <property type="evidence" value="ECO:0007669"/>
    <property type="project" value="TreeGrafter"/>
</dbReference>
<feature type="site" description="Electron transfer via tryptophanyl radical" evidence="6">
    <location>
        <position position="392"/>
    </location>
</feature>
<reference evidence="10" key="2">
    <citation type="submission" date="2023-06" db="EMBL/GenBank/DDBJ databases">
        <authorList>
            <consortium name="Lawrence Berkeley National Laboratory"/>
            <person name="Haridas S."/>
            <person name="Hensen N."/>
            <person name="Bonometti L."/>
            <person name="Westerberg I."/>
            <person name="Brannstrom I.O."/>
            <person name="Guillou S."/>
            <person name="Cros-Aarteil S."/>
            <person name="Calhoun S."/>
            <person name="Kuo A."/>
            <person name="Mondo S."/>
            <person name="Pangilinan J."/>
            <person name="Riley R."/>
            <person name="Labutti K."/>
            <person name="Andreopoulos B."/>
            <person name="Lipzen A."/>
            <person name="Chen C."/>
            <person name="Yanf M."/>
            <person name="Daum C."/>
            <person name="Ng V."/>
            <person name="Clum A."/>
            <person name="Steindorff A."/>
            <person name="Ohm R."/>
            <person name="Martin F."/>
            <person name="Silar P."/>
            <person name="Natvig D."/>
            <person name="Lalanne C."/>
            <person name="Gautier V."/>
            <person name="Ament-Velasquez S.L."/>
            <person name="Kruys A."/>
            <person name="Hutchinson M.I."/>
            <person name="Powell A.J."/>
            <person name="Barry K."/>
            <person name="Miller A.N."/>
            <person name="Grigoriev I.V."/>
            <person name="Debuchy R."/>
            <person name="Gladieux P."/>
            <person name="Thoren M.H."/>
            <person name="Johannesson H."/>
        </authorList>
    </citation>
    <scope>NUCLEOTIDE SEQUENCE</scope>
    <source>
        <strain evidence="10">CBS 118394</strain>
    </source>
</reference>
<dbReference type="InterPro" id="IPR005101">
    <property type="entry name" value="Cryptochr/Photolyase_FAD-bd"/>
</dbReference>
<dbReference type="EMBL" id="JAUEDM010000001">
    <property type="protein sequence ID" value="KAK3330635.1"/>
    <property type="molecule type" value="Genomic_DNA"/>
</dbReference>
<dbReference type="AlphaFoldDB" id="A0AAE0MFS8"/>
<dbReference type="Gene3D" id="1.10.579.10">
    <property type="entry name" value="DNA Cyclobutane Dipyrimidine Photolyase, subunit A, domain 3"/>
    <property type="match status" value="1"/>
</dbReference>
<dbReference type="InterPro" id="IPR036155">
    <property type="entry name" value="Crypto/Photolyase_N_sf"/>
</dbReference>
<keyword evidence="11" id="KW-1185">Reference proteome</keyword>
<feature type="binding site" evidence="5">
    <location>
        <position position="287"/>
    </location>
    <ligand>
        <name>FAD</name>
        <dbReference type="ChEBI" id="CHEBI:57692"/>
    </ligand>
</feature>
<reference evidence="10" key="1">
    <citation type="journal article" date="2023" name="Mol. Phylogenet. Evol.">
        <title>Genome-scale phylogeny and comparative genomics of the fungal order Sordariales.</title>
        <authorList>
            <person name="Hensen N."/>
            <person name="Bonometti L."/>
            <person name="Westerberg I."/>
            <person name="Brannstrom I.O."/>
            <person name="Guillou S."/>
            <person name="Cros-Aarteil S."/>
            <person name="Calhoun S."/>
            <person name="Haridas S."/>
            <person name="Kuo A."/>
            <person name="Mondo S."/>
            <person name="Pangilinan J."/>
            <person name="Riley R."/>
            <person name="LaButti K."/>
            <person name="Andreopoulos B."/>
            <person name="Lipzen A."/>
            <person name="Chen C."/>
            <person name="Yan M."/>
            <person name="Daum C."/>
            <person name="Ng V."/>
            <person name="Clum A."/>
            <person name="Steindorff A."/>
            <person name="Ohm R.A."/>
            <person name="Martin F."/>
            <person name="Silar P."/>
            <person name="Natvig D.O."/>
            <person name="Lalanne C."/>
            <person name="Gautier V."/>
            <person name="Ament-Velasquez S.L."/>
            <person name="Kruys A."/>
            <person name="Hutchinson M.I."/>
            <person name="Powell A.J."/>
            <person name="Barry K."/>
            <person name="Miller A.N."/>
            <person name="Grigoriev I.V."/>
            <person name="Debuchy R."/>
            <person name="Gladieux P."/>
            <person name="Hiltunen Thoren M."/>
            <person name="Johannesson H."/>
        </authorList>
    </citation>
    <scope>NUCLEOTIDE SEQUENCE</scope>
    <source>
        <strain evidence="10">CBS 118394</strain>
    </source>
</reference>
<evidence type="ECO:0000256" key="2">
    <source>
        <dbReference type="ARBA" id="ARBA00022630"/>
    </source>
</evidence>
<sequence length="707" mass="77704">MAQPSSVVIHLLRRDLRVGDNPILHHLGSSSSHGFTHCLPLYILTPNQIEVSGFILGDAKSPYPEARSAVGSYLRCGPHRARFLGEAVWNVKESLEALGSGLLIRVGMFKDVVRDLIDGLTAQNHKVGAVWMVSHEGVEENRDEKSVSAICEKEGIDFKLWTDEKYLIDDRDLSIANNQELPDVFTTYRKSAEPLREKPRAVLPPPEKGTLPPFPEISAIPAQAPPFTIPDSLDALLEVLLQPVQNFLPNLPQFPKSAVSAHPFKGGETAAYERLKHLIQSEGMKNYKDTRNGLIGTEFSTKLSAYLAQGCVTSRQIHHALLGYENGTDSAFKNVDGYGAGENEGTAAIRFELLWRDYMRLCHQKYGAKLFHLKGFKADDAQYNEGENKPKWKFPTKELAAADQNPSPERIAEVLARFTAGTTGMGLIDASQRELLHTGYTSNRARQNVASFLAKHLGIDWRHGAEWYEMLLVDYDVSSNWANWQYVSGVGNDPRGELRIFNPVKQAFDYDKSGDYVRSWVPEVSKLEKLENVFQACTASAEDVKAAGLEGNIMVTDPVKRIEFTVEGKPSKPNKRAFFRRKAQQARGGRSGGTDPDSPISSEGQHGDGIDDGKPQNQTQAGSSGQAASGDGSEKPAGQQGSDRAQPRGYYHGNDRSQSRGYHHGSGSGSDRGAAGLGRGRGGRYALPHAGQGRGHWEQPPRLQPDA</sequence>
<feature type="site" description="Electron transfer via tryptophanyl radical" evidence="6">
    <location>
        <position position="484"/>
    </location>
</feature>
<dbReference type="Proteomes" id="UP001283341">
    <property type="component" value="Unassembled WGS sequence"/>
</dbReference>
<gene>
    <name evidence="10" type="ORF">B0H66DRAFT_469197</name>
</gene>
<comment type="cofactor">
    <cofactor evidence="5 7">
        <name>FAD</name>
        <dbReference type="ChEBI" id="CHEBI:57692"/>
    </cofactor>
    <text evidence="5 7">Binds 1 FAD per subunit.</text>
</comment>
<dbReference type="GO" id="GO:0000719">
    <property type="term" value="P:photoreactive repair"/>
    <property type="evidence" value="ECO:0007669"/>
    <property type="project" value="TreeGrafter"/>
</dbReference>
<name>A0AAE0MFS8_9PEZI</name>
<accession>A0AAE0MFS8</accession>
<evidence type="ECO:0000256" key="1">
    <source>
        <dbReference type="ARBA" id="ARBA00005862"/>
    </source>
</evidence>
<feature type="compositionally biased region" description="Gly residues" evidence="8">
    <location>
        <begin position="664"/>
        <end position="680"/>
    </location>
</feature>
<keyword evidence="4 7" id="KW-0157">Chromophore</keyword>
<evidence type="ECO:0000256" key="4">
    <source>
        <dbReference type="ARBA" id="ARBA00022991"/>
    </source>
</evidence>
<organism evidence="10 11">
    <name type="scientific">Apodospora peruviana</name>
    <dbReference type="NCBI Taxonomy" id="516989"/>
    <lineage>
        <taxon>Eukaryota</taxon>
        <taxon>Fungi</taxon>
        <taxon>Dikarya</taxon>
        <taxon>Ascomycota</taxon>
        <taxon>Pezizomycotina</taxon>
        <taxon>Sordariomycetes</taxon>
        <taxon>Sordariomycetidae</taxon>
        <taxon>Sordariales</taxon>
        <taxon>Lasiosphaeriaceae</taxon>
        <taxon>Apodospora</taxon>
    </lineage>
</organism>
<dbReference type="Gene3D" id="3.40.50.620">
    <property type="entry name" value="HUPs"/>
    <property type="match status" value="1"/>
</dbReference>
<keyword evidence="3 5" id="KW-0274">FAD</keyword>
<feature type="compositionally biased region" description="Basic residues" evidence="8">
    <location>
        <begin position="572"/>
        <end position="584"/>
    </location>
</feature>
<dbReference type="PROSITE" id="PS51645">
    <property type="entry name" value="PHR_CRY_ALPHA_BETA"/>
    <property type="match status" value="1"/>
</dbReference>
<dbReference type="InterPro" id="IPR002081">
    <property type="entry name" value="Cryptochrome/DNA_photolyase_1"/>
</dbReference>
<feature type="domain" description="Photolyase/cryptochrome alpha/beta" evidence="9">
    <location>
        <begin position="6"/>
        <end position="166"/>
    </location>
</feature>
<dbReference type="GO" id="GO:0003684">
    <property type="term" value="F:damaged DNA binding"/>
    <property type="evidence" value="ECO:0007669"/>
    <property type="project" value="TreeGrafter"/>
</dbReference>
<dbReference type="GO" id="GO:0071949">
    <property type="term" value="F:FAD binding"/>
    <property type="evidence" value="ECO:0007669"/>
    <property type="project" value="TreeGrafter"/>
</dbReference>
<protein>
    <recommendedName>
        <fullName evidence="7">Cryptochrome DASH</fullName>
    </recommendedName>
</protein>
<evidence type="ECO:0000256" key="3">
    <source>
        <dbReference type="ARBA" id="ARBA00022827"/>
    </source>
</evidence>
<dbReference type="InterPro" id="IPR006050">
    <property type="entry name" value="DNA_photolyase_N"/>
</dbReference>
<dbReference type="PRINTS" id="PR00147">
    <property type="entry name" value="DNAPHOTLYASE"/>
</dbReference>
<dbReference type="PANTHER" id="PTHR11455:SF22">
    <property type="entry name" value="CRYPTOCHROME DASH"/>
    <property type="match status" value="1"/>
</dbReference>
<dbReference type="Gene3D" id="1.25.40.80">
    <property type="match status" value="1"/>
</dbReference>
<feature type="compositionally biased region" description="Low complexity" evidence="8">
    <location>
        <begin position="616"/>
        <end position="631"/>
    </location>
</feature>
<dbReference type="Pfam" id="PF03441">
    <property type="entry name" value="FAD_binding_7"/>
    <property type="match status" value="1"/>
</dbReference>
<dbReference type="SUPFAM" id="SSF48173">
    <property type="entry name" value="Cryptochrome/photolyase FAD-binding domain"/>
    <property type="match status" value="1"/>
</dbReference>
<feature type="binding site" evidence="5">
    <location>
        <begin position="300"/>
        <end position="304"/>
    </location>
    <ligand>
        <name>FAD</name>
        <dbReference type="ChEBI" id="CHEBI:57692"/>
    </ligand>
</feature>
<comment type="function">
    <text evidence="7">May have a photoreceptor function.</text>
</comment>
<evidence type="ECO:0000256" key="5">
    <source>
        <dbReference type="PIRSR" id="PIRSR602081-1"/>
    </source>
</evidence>
<dbReference type="InterPro" id="IPR014133">
    <property type="entry name" value="Cry_DASH"/>
</dbReference>
<dbReference type="InterPro" id="IPR014729">
    <property type="entry name" value="Rossmann-like_a/b/a_fold"/>
</dbReference>
<dbReference type="Pfam" id="PF00875">
    <property type="entry name" value="DNA_photolyase"/>
    <property type="match status" value="1"/>
</dbReference>
<evidence type="ECO:0000313" key="10">
    <source>
        <dbReference type="EMBL" id="KAK3330635.1"/>
    </source>
</evidence>
<evidence type="ECO:0000256" key="7">
    <source>
        <dbReference type="RuleBase" id="RU367151"/>
    </source>
</evidence>
<comment type="similarity">
    <text evidence="1 7">Belongs to the DNA photolyase class-1 family.</text>
</comment>